<dbReference type="GO" id="GO:0005829">
    <property type="term" value="C:cytosol"/>
    <property type="evidence" value="ECO:0007669"/>
    <property type="project" value="TreeGrafter"/>
</dbReference>
<dbReference type="Pfam" id="PF00296">
    <property type="entry name" value="Bac_luciferase"/>
    <property type="match status" value="1"/>
</dbReference>
<evidence type="ECO:0000313" key="3">
    <source>
        <dbReference type="EMBL" id="NMO95685.1"/>
    </source>
</evidence>
<proteinExistence type="predicted"/>
<dbReference type="PANTHER" id="PTHR30137:SF19">
    <property type="entry name" value="LUCIFERASE-LIKE MONOOXYGENASE"/>
    <property type="match status" value="1"/>
</dbReference>
<dbReference type="EMBL" id="JABBPN010000005">
    <property type="protein sequence ID" value="NMO95685.1"/>
    <property type="molecule type" value="Genomic_DNA"/>
</dbReference>
<dbReference type="SUPFAM" id="SSF51679">
    <property type="entry name" value="Bacterial luciferase-like"/>
    <property type="match status" value="1"/>
</dbReference>
<name>A0A848M4H6_PAELE</name>
<dbReference type="InterPro" id="IPR036661">
    <property type="entry name" value="Luciferase-like_sf"/>
</dbReference>
<evidence type="ECO:0000256" key="1">
    <source>
        <dbReference type="ARBA" id="ARBA00007789"/>
    </source>
</evidence>
<dbReference type="InterPro" id="IPR019949">
    <property type="entry name" value="CmoO-like"/>
</dbReference>
<dbReference type="NCBIfam" id="TIGR03558">
    <property type="entry name" value="oxido_grp_1"/>
    <property type="match status" value="1"/>
</dbReference>
<keyword evidence="3" id="KW-0560">Oxidoreductase</keyword>
<dbReference type="EC" id="1.-.-.-" evidence="3"/>
<dbReference type="AlphaFoldDB" id="A0A848M4H6"/>
<sequence length="295" mass="32244">MEDISFEEALQQGVRLAQTAEQWGYHRYWAAEHHDMDGLSCASPEVLLSHIGAVTTRIRLGSGAVLLPHYSSLKVAEHYRMLAALYPGRIDLGIGRAPGGSAHTSMALSGNFLAHVADMPDRVKALRALLQDSYTYEDVPVTAKPVPQVQPALWMLGTHVKSADLAAEHGTGYVFGQFMSDKDGKEVLAAYRENFRPSGLQEEPSAIVAVGVICAETQGKADELAQSSRLPGPPSETEENGRRLVAGTPDYVYSRLLLMADYYNCSEFVIYTPPLGSYEERLASYRLLAEEAGKL</sequence>
<dbReference type="PANTHER" id="PTHR30137">
    <property type="entry name" value="LUCIFERASE-LIKE MONOOXYGENASE"/>
    <property type="match status" value="1"/>
</dbReference>
<comment type="similarity">
    <text evidence="1">To bacterial alkanal monooxygenase alpha and beta chains.</text>
</comment>
<accession>A0A848M4H6</accession>
<comment type="caution">
    <text evidence="3">The sequence shown here is derived from an EMBL/GenBank/DDBJ whole genome shotgun (WGS) entry which is preliminary data.</text>
</comment>
<dbReference type="GO" id="GO:0016705">
    <property type="term" value="F:oxidoreductase activity, acting on paired donors, with incorporation or reduction of molecular oxygen"/>
    <property type="evidence" value="ECO:0007669"/>
    <property type="project" value="InterPro"/>
</dbReference>
<dbReference type="CDD" id="cd00347">
    <property type="entry name" value="Flavin_utilizing_monoxygenases"/>
    <property type="match status" value="1"/>
</dbReference>
<dbReference type="Proteomes" id="UP000565468">
    <property type="component" value="Unassembled WGS sequence"/>
</dbReference>
<dbReference type="InterPro" id="IPR050766">
    <property type="entry name" value="Bact_Lucif_Oxidored"/>
</dbReference>
<dbReference type="InterPro" id="IPR011251">
    <property type="entry name" value="Luciferase-like_dom"/>
</dbReference>
<organism evidence="3 4">
    <name type="scientific">Paenibacillus lemnae</name>
    <dbReference type="NCBI Taxonomy" id="1330551"/>
    <lineage>
        <taxon>Bacteria</taxon>
        <taxon>Bacillati</taxon>
        <taxon>Bacillota</taxon>
        <taxon>Bacilli</taxon>
        <taxon>Bacillales</taxon>
        <taxon>Paenibacillaceae</taxon>
        <taxon>Paenibacillus</taxon>
    </lineage>
</organism>
<dbReference type="Gene3D" id="3.20.20.30">
    <property type="entry name" value="Luciferase-like domain"/>
    <property type="match status" value="1"/>
</dbReference>
<evidence type="ECO:0000259" key="2">
    <source>
        <dbReference type="Pfam" id="PF00296"/>
    </source>
</evidence>
<evidence type="ECO:0000313" key="4">
    <source>
        <dbReference type="Proteomes" id="UP000565468"/>
    </source>
</evidence>
<feature type="domain" description="Luciferase-like" evidence="2">
    <location>
        <begin position="9"/>
        <end position="238"/>
    </location>
</feature>
<keyword evidence="4" id="KW-1185">Reference proteome</keyword>
<reference evidence="3 4" key="1">
    <citation type="submission" date="2020-04" db="EMBL/GenBank/DDBJ databases">
        <title>Paenibacillus algicola sp. nov., a novel marine bacterium producing alginate lyase.</title>
        <authorList>
            <person name="Huang H."/>
        </authorList>
    </citation>
    <scope>NUCLEOTIDE SEQUENCE [LARGE SCALE GENOMIC DNA]</scope>
    <source>
        <strain evidence="3 4">L7-75</strain>
    </source>
</reference>
<gene>
    <name evidence="3" type="ORF">HII30_07855</name>
</gene>
<protein>
    <submittedName>
        <fullName evidence="3">MsnO8 family LLM class oxidoreductase</fullName>
        <ecNumber evidence="3">1.-.-.-</ecNumber>
    </submittedName>
</protein>